<name>A0A1D1YGU2_9ARAE</name>
<dbReference type="GO" id="GO:0006357">
    <property type="term" value="P:regulation of transcription by RNA polymerase II"/>
    <property type="evidence" value="ECO:0007669"/>
    <property type="project" value="TreeGrafter"/>
</dbReference>
<reference evidence="3" key="1">
    <citation type="submission" date="2015-07" db="EMBL/GenBank/DDBJ databases">
        <title>Transcriptome Assembly of Anthurium amnicola.</title>
        <authorList>
            <person name="Suzuki J."/>
        </authorList>
    </citation>
    <scope>NUCLEOTIDE SEQUENCE</scope>
</reference>
<dbReference type="InterPro" id="IPR056511">
    <property type="entry name" value="IDM1_C"/>
</dbReference>
<feature type="domain" description="Increased DNA methylation 1 C-terminal" evidence="2">
    <location>
        <begin position="1"/>
        <end position="81"/>
    </location>
</feature>
<dbReference type="GO" id="GO:0003714">
    <property type="term" value="F:transcription corepressor activity"/>
    <property type="evidence" value="ECO:0007669"/>
    <property type="project" value="InterPro"/>
</dbReference>
<gene>
    <name evidence="3" type="ORF">g.112344</name>
</gene>
<sequence length="478" mass="51697">MPFIGTREIYRRQGMCRRLLNAIEVALGSLKIGKLVIPAISELMHTWTEVFGFKPLDDSDKQEVKSINMLVFPDTGLLQKPLLGSGSNRTKEGGLGPIENDKSTVPNGSAELCATDDDTLSCLADNRDEIGIERPGLPASNGSAHVTTELSYQPLDVPSDATFRSDSEAVRYKPLETASDRRPSADHNMGCDDKPCGRSMLCAGSPIEHLPCDGPCLDDAEVESRYNVTHPSIPAIDKLSIPHTSDVTEKSFDTSTPFQNVDNITLHTKYGYAGMLSEFRSKETHHNSSEVASESSSTPVLCNPLALDVATVLDTHIKKGGTTAFADNPLNCDSHQIPEAARVSEEATVDMPSTESFEPILHRVDDALHDTGKGVEEIDAIKHDICAFHKDPHPCTSEAFASQIEGVHQGNACEGVVCEVSEITNCHNCSQSDNDLQVSEHYLYQGSELPLGSTEISCDVALLSAPKASIKYDGDNTT</sequence>
<dbReference type="Pfam" id="PF23209">
    <property type="entry name" value="IDM1_C"/>
    <property type="match status" value="1"/>
</dbReference>
<evidence type="ECO:0000259" key="2">
    <source>
        <dbReference type="Pfam" id="PF23209"/>
    </source>
</evidence>
<dbReference type="PANTHER" id="PTHR46309">
    <property type="entry name" value="PHD FINGER PROTEIN 12"/>
    <property type="match status" value="1"/>
</dbReference>
<dbReference type="AlphaFoldDB" id="A0A1D1YGU2"/>
<dbReference type="InterPro" id="IPR042163">
    <property type="entry name" value="PHF12"/>
</dbReference>
<dbReference type="EMBL" id="GDJX01014076">
    <property type="protein sequence ID" value="JAT53860.1"/>
    <property type="molecule type" value="Transcribed_RNA"/>
</dbReference>
<accession>A0A1D1YGU2</accession>
<evidence type="ECO:0000313" key="3">
    <source>
        <dbReference type="EMBL" id="JAT53860.1"/>
    </source>
</evidence>
<dbReference type="GO" id="GO:0005634">
    <property type="term" value="C:nucleus"/>
    <property type="evidence" value="ECO:0007669"/>
    <property type="project" value="TreeGrafter"/>
</dbReference>
<feature type="region of interest" description="Disordered" evidence="1">
    <location>
        <begin position="82"/>
        <end position="106"/>
    </location>
</feature>
<dbReference type="PANTHER" id="PTHR46309:SF1">
    <property type="entry name" value="PHD FINGER PROTEIN 12"/>
    <property type="match status" value="1"/>
</dbReference>
<organism evidence="3">
    <name type="scientific">Anthurium amnicola</name>
    <dbReference type="NCBI Taxonomy" id="1678845"/>
    <lineage>
        <taxon>Eukaryota</taxon>
        <taxon>Viridiplantae</taxon>
        <taxon>Streptophyta</taxon>
        <taxon>Embryophyta</taxon>
        <taxon>Tracheophyta</taxon>
        <taxon>Spermatophyta</taxon>
        <taxon>Magnoliopsida</taxon>
        <taxon>Liliopsida</taxon>
        <taxon>Araceae</taxon>
        <taxon>Pothoideae</taxon>
        <taxon>Potheae</taxon>
        <taxon>Anthurium</taxon>
    </lineage>
</organism>
<evidence type="ECO:0000256" key="1">
    <source>
        <dbReference type="SAM" id="MobiDB-lite"/>
    </source>
</evidence>
<protein>
    <recommendedName>
        <fullName evidence="2">Increased DNA methylation 1 C-terminal domain-containing protein</fullName>
    </recommendedName>
</protein>
<proteinExistence type="predicted"/>